<dbReference type="InterPro" id="IPR051057">
    <property type="entry name" value="PI-PLC_domain"/>
</dbReference>
<evidence type="ECO:0000313" key="2">
    <source>
        <dbReference type="EMBL" id="KAF2087062.1"/>
    </source>
</evidence>
<dbReference type="PANTHER" id="PTHR13593:SF80">
    <property type="entry name" value="PLC-LIKE PHOSPHODIESTERASE"/>
    <property type="match status" value="1"/>
</dbReference>
<sequence>MLSKTLAWAAATLPLLHHALAANTTACNNSPSLCSRSYGNITHLGAHDSPFLRDSSTSYSSSGNQYYNSTVQLDAGVRLLSAQVHEYNNSGTVEWHLCHSSCNLLDAGTLSSWLSDIKTWLDANTNDVVTLVLVNSDDATADEIKSEFSTSGIDSYAYEPANTTGGIADWPTLESLISNNTRLVTFVASLDESSDYLLNEFDFVFENDYDNTSPSNYSCDPQRPTAVANDPEAALQDDLLFLMNHFLYEQQSFGIEQPNATYANTTNGATGFGSLGVAASNCASVYSKAPWAVLVDFFNMGPAIDVVDELNGVSDVTGRTSVSSAAVTATSAAGKIGRGSLHVTTGPIRVPSTF</sequence>
<feature type="signal peptide" evidence="1">
    <location>
        <begin position="1"/>
        <end position="21"/>
    </location>
</feature>
<evidence type="ECO:0008006" key="4">
    <source>
        <dbReference type="Google" id="ProtNLM"/>
    </source>
</evidence>
<feature type="chain" id="PRO_5040266480" description="PLC-like phosphodiesterase" evidence="1">
    <location>
        <begin position="22"/>
        <end position="354"/>
    </location>
</feature>
<gene>
    <name evidence="2" type="ORF">K490DRAFT_57135</name>
</gene>
<evidence type="ECO:0000256" key="1">
    <source>
        <dbReference type="SAM" id="SignalP"/>
    </source>
</evidence>
<dbReference type="Pfam" id="PF26146">
    <property type="entry name" value="PI-PLC_X"/>
    <property type="match status" value="1"/>
</dbReference>
<dbReference type="AlphaFoldDB" id="A0A9P4LWH6"/>
<dbReference type="InterPro" id="IPR017946">
    <property type="entry name" value="PLC-like_Pdiesterase_TIM-brl"/>
</dbReference>
<dbReference type="GO" id="GO:0008081">
    <property type="term" value="F:phosphoric diester hydrolase activity"/>
    <property type="evidence" value="ECO:0007669"/>
    <property type="project" value="InterPro"/>
</dbReference>
<dbReference type="SUPFAM" id="SSF51695">
    <property type="entry name" value="PLC-like phosphodiesterases"/>
    <property type="match status" value="1"/>
</dbReference>
<keyword evidence="3" id="KW-1185">Reference proteome</keyword>
<dbReference type="OrthoDB" id="7984201at2759"/>
<organism evidence="2 3">
    <name type="scientific">Saccharata proteae CBS 121410</name>
    <dbReference type="NCBI Taxonomy" id="1314787"/>
    <lineage>
        <taxon>Eukaryota</taxon>
        <taxon>Fungi</taxon>
        <taxon>Dikarya</taxon>
        <taxon>Ascomycota</taxon>
        <taxon>Pezizomycotina</taxon>
        <taxon>Dothideomycetes</taxon>
        <taxon>Dothideomycetes incertae sedis</taxon>
        <taxon>Botryosphaeriales</taxon>
        <taxon>Saccharataceae</taxon>
        <taxon>Saccharata</taxon>
    </lineage>
</organism>
<dbReference type="PANTHER" id="PTHR13593">
    <property type="match status" value="1"/>
</dbReference>
<name>A0A9P4LWH6_9PEZI</name>
<evidence type="ECO:0000313" key="3">
    <source>
        <dbReference type="Proteomes" id="UP000799776"/>
    </source>
</evidence>
<reference evidence="2" key="1">
    <citation type="journal article" date="2020" name="Stud. Mycol.">
        <title>101 Dothideomycetes genomes: a test case for predicting lifestyles and emergence of pathogens.</title>
        <authorList>
            <person name="Haridas S."/>
            <person name="Albert R."/>
            <person name="Binder M."/>
            <person name="Bloem J."/>
            <person name="Labutti K."/>
            <person name="Salamov A."/>
            <person name="Andreopoulos B."/>
            <person name="Baker S."/>
            <person name="Barry K."/>
            <person name="Bills G."/>
            <person name="Bluhm B."/>
            <person name="Cannon C."/>
            <person name="Castanera R."/>
            <person name="Culley D."/>
            <person name="Daum C."/>
            <person name="Ezra D."/>
            <person name="Gonzalez J."/>
            <person name="Henrissat B."/>
            <person name="Kuo A."/>
            <person name="Liang C."/>
            <person name="Lipzen A."/>
            <person name="Lutzoni F."/>
            <person name="Magnuson J."/>
            <person name="Mondo S."/>
            <person name="Nolan M."/>
            <person name="Ohm R."/>
            <person name="Pangilinan J."/>
            <person name="Park H.-J."/>
            <person name="Ramirez L."/>
            <person name="Alfaro M."/>
            <person name="Sun H."/>
            <person name="Tritt A."/>
            <person name="Yoshinaga Y."/>
            <person name="Zwiers L.-H."/>
            <person name="Turgeon B."/>
            <person name="Goodwin S."/>
            <person name="Spatafora J."/>
            <person name="Crous P."/>
            <person name="Grigoriev I."/>
        </authorList>
    </citation>
    <scope>NUCLEOTIDE SEQUENCE</scope>
    <source>
        <strain evidence="2">CBS 121410</strain>
    </source>
</reference>
<dbReference type="Gene3D" id="3.20.20.190">
    <property type="entry name" value="Phosphatidylinositol (PI) phosphodiesterase"/>
    <property type="match status" value="1"/>
</dbReference>
<proteinExistence type="predicted"/>
<keyword evidence="1" id="KW-0732">Signal</keyword>
<comment type="caution">
    <text evidence="2">The sequence shown here is derived from an EMBL/GenBank/DDBJ whole genome shotgun (WGS) entry which is preliminary data.</text>
</comment>
<dbReference type="Proteomes" id="UP000799776">
    <property type="component" value="Unassembled WGS sequence"/>
</dbReference>
<protein>
    <recommendedName>
        <fullName evidence="4">PLC-like phosphodiesterase</fullName>
    </recommendedName>
</protein>
<dbReference type="GO" id="GO:0006629">
    <property type="term" value="P:lipid metabolic process"/>
    <property type="evidence" value="ECO:0007669"/>
    <property type="project" value="InterPro"/>
</dbReference>
<accession>A0A9P4LWH6</accession>
<dbReference type="EMBL" id="ML978721">
    <property type="protein sequence ID" value="KAF2087062.1"/>
    <property type="molecule type" value="Genomic_DNA"/>
</dbReference>